<dbReference type="InterPro" id="IPR029068">
    <property type="entry name" value="Glyas_Bleomycin-R_OHBP_Dase"/>
</dbReference>
<protein>
    <submittedName>
        <fullName evidence="2">VOC family protein</fullName>
    </submittedName>
</protein>
<dbReference type="InterPro" id="IPR004360">
    <property type="entry name" value="Glyas_Fos-R_dOase_dom"/>
</dbReference>
<organism evidence="2 3">
    <name type="scientific">Microbacterium capsulatum</name>
    <dbReference type="NCBI Taxonomy" id="3041921"/>
    <lineage>
        <taxon>Bacteria</taxon>
        <taxon>Bacillati</taxon>
        <taxon>Actinomycetota</taxon>
        <taxon>Actinomycetes</taxon>
        <taxon>Micrococcales</taxon>
        <taxon>Microbacteriaceae</taxon>
        <taxon>Microbacterium</taxon>
    </lineage>
</organism>
<dbReference type="SUPFAM" id="SSF54593">
    <property type="entry name" value="Glyoxalase/Bleomycin resistance protein/Dihydroxybiphenyl dioxygenase"/>
    <property type="match status" value="1"/>
</dbReference>
<evidence type="ECO:0000313" key="2">
    <source>
        <dbReference type="EMBL" id="MDQ4212908.1"/>
    </source>
</evidence>
<reference evidence="2 3" key="1">
    <citation type="submission" date="2023-08" db="EMBL/GenBank/DDBJ databases">
        <title>Microbacterium sp. nov., isolated from a waste landfill.</title>
        <authorList>
            <person name="Wen W."/>
        </authorList>
    </citation>
    <scope>NUCLEOTIDE SEQUENCE [LARGE SCALE GENOMIC DNA]</scope>
    <source>
        <strain evidence="2 3">ASV81</strain>
    </source>
</reference>
<comment type="caution">
    <text evidence="2">The sequence shown here is derived from an EMBL/GenBank/DDBJ whole genome shotgun (WGS) entry which is preliminary data.</text>
</comment>
<dbReference type="PROSITE" id="PS51819">
    <property type="entry name" value="VOC"/>
    <property type="match status" value="1"/>
</dbReference>
<evidence type="ECO:0000259" key="1">
    <source>
        <dbReference type="PROSITE" id="PS51819"/>
    </source>
</evidence>
<accession>A0ABU0XCV0</accession>
<keyword evidence="3" id="KW-1185">Reference proteome</keyword>
<dbReference type="InterPro" id="IPR037523">
    <property type="entry name" value="VOC_core"/>
</dbReference>
<feature type="domain" description="VOC" evidence="1">
    <location>
        <begin position="2"/>
        <end position="119"/>
    </location>
</feature>
<evidence type="ECO:0000313" key="3">
    <source>
        <dbReference type="Proteomes" id="UP001230289"/>
    </source>
</evidence>
<dbReference type="RefSeq" id="WP_308487856.1">
    <property type="nucleotide sequence ID" value="NZ_JAVFCB010000002.1"/>
</dbReference>
<sequence>MSLVQVAQRAVDLERAAAFYADLLGAAPLARFDPPGLVFFDLGGTRLLLERGASPALLYLRVEAIEAVVDRLRARGVRIVGEPHIIFTHADDNLGPRGTAEWQAFIEDSEGNTVGLVEQRLPADDDAVPRAQ</sequence>
<dbReference type="Pfam" id="PF00903">
    <property type="entry name" value="Glyoxalase"/>
    <property type="match status" value="1"/>
</dbReference>
<dbReference type="Gene3D" id="3.10.180.10">
    <property type="entry name" value="2,3-Dihydroxybiphenyl 1,2-Dioxygenase, domain 1"/>
    <property type="match status" value="1"/>
</dbReference>
<gene>
    <name evidence="2" type="ORF">RBR11_03180</name>
</gene>
<dbReference type="EMBL" id="JAVFCB010000002">
    <property type="protein sequence ID" value="MDQ4212908.1"/>
    <property type="molecule type" value="Genomic_DNA"/>
</dbReference>
<dbReference type="Proteomes" id="UP001230289">
    <property type="component" value="Unassembled WGS sequence"/>
</dbReference>
<name>A0ABU0XCV0_9MICO</name>
<proteinExistence type="predicted"/>